<keyword evidence="2" id="KW-0949">S-adenosyl-L-methionine</keyword>
<keyword evidence="3" id="KW-0479">Metal-binding</keyword>
<reference evidence="7 8" key="1">
    <citation type="submission" date="2020-08" db="EMBL/GenBank/DDBJ databases">
        <title>Bridging the membrane lipid divide: bacteria of the FCB group superphylum have the potential to synthesize archaeal ether lipids.</title>
        <authorList>
            <person name="Villanueva L."/>
            <person name="Von Meijenfeldt F.A.B."/>
            <person name="Westbye A.B."/>
            <person name="Yadav S."/>
            <person name="Hopmans E.C."/>
            <person name="Dutilh B.E."/>
            <person name="Sinninghe Damste J.S."/>
        </authorList>
    </citation>
    <scope>NUCLEOTIDE SEQUENCE [LARGE SCALE GENOMIC DNA]</scope>
    <source>
        <strain evidence="7">NIOZ-UU81</strain>
    </source>
</reference>
<proteinExistence type="predicted"/>
<accession>A0A8J6TAP8</accession>
<dbReference type="InterPro" id="IPR023807">
    <property type="entry name" value="Peptide_mod_rSAM"/>
</dbReference>
<dbReference type="Pfam" id="PF13186">
    <property type="entry name" value="SPASM"/>
    <property type="match status" value="1"/>
</dbReference>
<dbReference type="SMART" id="SM00729">
    <property type="entry name" value="Elp3"/>
    <property type="match status" value="1"/>
</dbReference>
<dbReference type="PANTHER" id="PTHR11228:SF7">
    <property type="entry name" value="PQQA PEPTIDE CYCLASE"/>
    <property type="match status" value="1"/>
</dbReference>
<evidence type="ECO:0000259" key="6">
    <source>
        <dbReference type="PROSITE" id="PS51918"/>
    </source>
</evidence>
<dbReference type="Proteomes" id="UP000599024">
    <property type="component" value="Unassembled WGS sequence"/>
</dbReference>
<evidence type="ECO:0000256" key="4">
    <source>
        <dbReference type="ARBA" id="ARBA00023004"/>
    </source>
</evidence>
<dbReference type="InterPro" id="IPR013785">
    <property type="entry name" value="Aldolase_TIM"/>
</dbReference>
<dbReference type="SUPFAM" id="SSF102114">
    <property type="entry name" value="Radical SAM enzymes"/>
    <property type="match status" value="1"/>
</dbReference>
<dbReference type="CDD" id="cd01335">
    <property type="entry name" value="Radical_SAM"/>
    <property type="match status" value="1"/>
</dbReference>
<dbReference type="InterPro" id="IPR007197">
    <property type="entry name" value="rSAM"/>
</dbReference>
<gene>
    <name evidence="7" type="primary">sbtM</name>
    <name evidence="7" type="ORF">H8E79_08235</name>
</gene>
<dbReference type="InterPro" id="IPR023885">
    <property type="entry name" value="4Fe4S-binding_SPASM_dom"/>
</dbReference>
<comment type="cofactor">
    <cofactor evidence="1">
        <name>[4Fe-4S] cluster</name>
        <dbReference type="ChEBI" id="CHEBI:49883"/>
    </cofactor>
</comment>
<comment type="caution">
    <text evidence="7">The sequence shown here is derived from an EMBL/GenBank/DDBJ whole genome shotgun (WGS) entry which is preliminary data.</text>
</comment>
<feature type="domain" description="Radical SAM core" evidence="6">
    <location>
        <begin position="195"/>
        <end position="408"/>
    </location>
</feature>
<dbReference type="EMBL" id="JACNLK010000077">
    <property type="protein sequence ID" value="MBC8209138.1"/>
    <property type="molecule type" value="Genomic_DNA"/>
</dbReference>
<dbReference type="AlphaFoldDB" id="A0A8J6TAP8"/>
<evidence type="ECO:0000256" key="3">
    <source>
        <dbReference type="ARBA" id="ARBA00022723"/>
    </source>
</evidence>
<dbReference type="Pfam" id="PF04055">
    <property type="entry name" value="Radical_SAM"/>
    <property type="match status" value="1"/>
</dbReference>
<evidence type="ECO:0000256" key="2">
    <source>
        <dbReference type="ARBA" id="ARBA00022691"/>
    </source>
</evidence>
<evidence type="ECO:0000313" key="8">
    <source>
        <dbReference type="Proteomes" id="UP000599024"/>
    </source>
</evidence>
<dbReference type="InterPro" id="IPR058240">
    <property type="entry name" value="rSAM_sf"/>
</dbReference>
<keyword evidence="4" id="KW-0408">Iron</keyword>
<evidence type="ECO:0000313" key="7">
    <source>
        <dbReference type="EMBL" id="MBC8209138.1"/>
    </source>
</evidence>
<dbReference type="SFLD" id="SFLDS00029">
    <property type="entry name" value="Radical_SAM"/>
    <property type="match status" value="1"/>
</dbReference>
<dbReference type="PANTHER" id="PTHR11228">
    <property type="entry name" value="RADICAL SAM DOMAIN PROTEIN"/>
    <property type="match status" value="1"/>
</dbReference>
<dbReference type="InterPro" id="IPR006638">
    <property type="entry name" value="Elp3/MiaA/NifB-like_rSAM"/>
</dbReference>
<dbReference type="GO" id="GO:0003824">
    <property type="term" value="F:catalytic activity"/>
    <property type="evidence" value="ECO:0007669"/>
    <property type="project" value="InterPro"/>
</dbReference>
<name>A0A8J6TAP8_9BACT</name>
<dbReference type="GO" id="GO:0046872">
    <property type="term" value="F:metal ion binding"/>
    <property type="evidence" value="ECO:0007669"/>
    <property type="project" value="UniProtKB-KW"/>
</dbReference>
<organism evidence="7 8">
    <name type="scientific">Candidatus Desulfatifera sulfidica</name>
    <dbReference type="NCBI Taxonomy" id="2841691"/>
    <lineage>
        <taxon>Bacteria</taxon>
        <taxon>Pseudomonadati</taxon>
        <taxon>Thermodesulfobacteriota</taxon>
        <taxon>Desulfobulbia</taxon>
        <taxon>Desulfobulbales</taxon>
        <taxon>Desulfobulbaceae</taxon>
        <taxon>Candidatus Desulfatifera</taxon>
    </lineage>
</organism>
<protein>
    <submittedName>
        <fullName evidence="7">Selenobiotic family peptide radical SAM maturase</fullName>
    </submittedName>
</protein>
<evidence type="ECO:0000256" key="1">
    <source>
        <dbReference type="ARBA" id="ARBA00001966"/>
    </source>
</evidence>
<evidence type="ECO:0000256" key="5">
    <source>
        <dbReference type="ARBA" id="ARBA00023014"/>
    </source>
</evidence>
<keyword evidence="5" id="KW-0411">Iron-sulfur</keyword>
<dbReference type="SFLD" id="SFLDG01067">
    <property type="entry name" value="SPASM/twitch_domain_containing"/>
    <property type="match status" value="1"/>
</dbReference>
<dbReference type="NCBIfam" id="TIGR04082">
    <property type="entry name" value="rSAM_for_selen"/>
    <property type="match status" value="1"/>
</dbReference>
<dbReference type="GO" id="GO:0051536">
    <property type="term" value="F:iron-sulfur cluster binding"/>
    <property type="evidence" value="ECO:0007669"/>
    <property type="project" value="UniProtKB-KW"/>
</dbReference>
<dbReference type="PROSITE" id="PS51918">
    <property type="entry name" value="RADICAL_SAM"/>
    <property type="match status" value="1"/>
</dbReference>
<dbReference type="Gene3D" id="3.20.20.70">
    <property type="entry name" value="Aldolase class I"/>
    <property type="match status" value="1"/>
</dbReference>
<dbReference type="NCBIfam" id="TIGR04085">
    <property type="entry name" value="rSAM_more_4Fe4S"/>
    <property type="match status" value="1"/>
</dbReference>
<dbReference type="InterPro" id="IPR050377">
    <property type="entry name" value="Radical_SAM_PqqE_MftC-like"/>
</dbReference>
<sequence>MSESEIPLSTVYPVCHRLLPVALTGLPDPDDLPRILTHHPEQITRHPFLANLAQIELICFQLHHQPPKLPDTIDAYMINPALELIETQWNRLPEFLGDQTIEPEPEAGMILIFRHPHDQSVQVLTPDNHDLLALKMISENLDSRALAMESEASLGQIDDIIYRAIQRGLLLAPPSAIRRDQDFPRGTITDPQRFSAPTFTLQWHITQTCDLHCRHCYDRSKRTEVSLDQGLRILDDLYDFCRARHVFTQVSFTGGNPLLHPNFKALYQAAADRGFMTAILGNPMPKERMEEILTIQKPVFYQVSLEGLEEHNDYMRGTGHFQRTITFLKLLKEMGIYSMVMLTLTRANQDEVLQLAETLRDQVDLFTFNRLAMVGEGAALASAPTDGFADFLVQYQEMAKTSPHLSLKDNLFNLLRQQQNQELGGGCAGYGCGAAFNFVSLLPDGEIHACRKFPSPIGNIFKESLSAIYDGHMARQYRNGPEECRDCEIRPVCGSCLAVSHGFGLDVFKHRDPYCFKE</sequence>